<comment type="caution">
    <text evidence="2">The sequence shown here is derived from an EMBL/GenBank/DDBJ whole genome shotgun (WGS) entry which is preliminary data.</text>
</comment>
<reference evidence="2" key="2">
    <citation type="submission" date="2020-09" db="EMBL/GenBank/DDBJ databases">
        <authorList>
            <person name="Sun Q."/>
            <person name="Ohkuma M."/>
        </authorList>
    </citation>
    <scope>NUCLEOTIDE SEQUENCE</scope>
    <source>
        <strain evidence="2">JCM 17820</strain>
    </source>
</reference>
<evidence type="ECO:0000256" key="1">
    <source>
        <dbReference type="SAM" id="MobiDB-lite"/>
    </source>
</evidence>
<dbReference type="EMBL" id="BMOU01000002">
    <property type="protein sequence ID" value="GGN92194.1"/>
    <property type="molecule type" value="Genomic_DNA"/>
</dbReference>
<organism evidence="2 3">
    <name type="scientific">Haloarcula pellucida</name>
    <dbReference type="NCBI Taxonomy" id="1427151"/>
    <lineage>
        <taxon>Archaea</taxon>
        <taxon>Methanobacteriati</taxon>
        <taxon>Methanobacteriota</taxon>
        <taxon>Stenosarchaea group</taxon>
        <taxon>Halobacteria</taxon>
        <taxon>Halobacteriales</taxon>
        <taxon>Haloarculaceae</taxon>
        <taxon>Haloarcula</taxon>
    </lineage>
</organism>
<feature type="compositionally biased region" description="Low complexity" evidence="1">
    <location>
        <begin position="153"/>
        <end position="164"/>
    </location>
</feature>
<sequence length="176" mass="19730">MPSTTQSGDRRERMRCPNLAERIGEDPARWLDADLLRNAGRKQLVFSLINGIDSLERVAAWHAVEMRLANDRYADEARNPLDEPRAAILQRLDQREEWLRLNGERPDRLPFGPRASCECCDADGFVTAADLRERDAEERARLSDGYSPDGVDTNKTTPETETATLGAYATDGGQDP</sequence>
<evidence type="ECO:0000313" key="2">
    <source>
        <dbReference type="EMBL" id="GGN92194.1"/>
    </source>
</evidence>
<gene>
    <name evidence="2" type="ORF">GCM10009030_16190</name>
</gene>
<evidence type="ECO:0000313" key="3">
    <source>
        <dbReference type="Proteomes" id="UP000605784"/>
    </source>
</evidence>
<keyword evidence="3" id="KW-1185">Reference proteome</keyword>
<dbReference type="Proteomes" id="UP000605784">
    <property type="component" value="Unassembled WGS sequence"/>
</dbReference>
<dbReference type="AlphaFoldDB" id="A0A830GKL4"/>
<proteinExistence type="predicted"/>
<name>A0A830GKL4_9EURY</name>
<reference evidence="2" key="1">
    <citation type="journal article" date="2014" name="Int. J. Syst. Evol. Microbiol.">
        <title>Complete genome sequence of Corynebacterium casei LMG S-19264T (=DSM 44701T), isolated from a smear-ripened cheese.</title>
        <authorList>
            <consortium name="US DOE Joint Genome Institute (JGI-PGF)"/>
            <person name="Walter F."/>
            <person name="Albersmeier A."/>
            <person name="Kalinowski J."/>
            <person name="Ruckert C."/>
        </authorList>
    </citation>
    <scope>NUCLEOTIDE SEQUENCE</scope>
    <source>
        <strain evidence="2">JCM 17820</strain>
    </source>
</reference>
<protein>
    <submittedName>
        <fullName evidence="2">Uncharacterized protein</fullName>
    </submittedName>
</protein>
<feature type="region of interest" description="Disordered" evidence="1">
    <location>
        <begin position="136"/>
        <end position="176"/>
    </location>
</feature>
<dbReference type="RefSeq" id="WP_188996286.1">
    <property type="nucleotide sequence ID" value="NZ_BMOU01000002.1"/>
</dbReference>
<accession>A0A830GKL4</accession>